<dbReference type="InterPro" id="IPR012547">
    <property type="entry name" value="PDDEXK_9"/>
</dbReference>
<reference evidence="2 3" key="1">
    <citation type="submission" date="2016-10" db="EMBL/GenBank/DDBJ databases">
        <authorList>
            <person name="de Groot N.N."/>
        </authorList>
    </citation>
    <scope>NUCLEOTIDE SEQUENCE [LARGE SCALE GENOMIC DNA]</scope>
    <source>
        <strain evidence="2">MBHS1</strain>
    </source>
</reference>
<proteinExistence type="predicted"/>
<evidence type="ECO:0000313" key="2">
    <source>
        <dbReference type="EMBL" id="SEH08906.1"/>
    </source>
</evidence>
<gene>
    <name evidence="2" type="ORF">MBHS_04799</name>
</gene>
<dbReference type="InterPro" id="IPR018631">
    <property type="entry name" value="AAA-ATPase-like_dom"/>
</dbReference>
<dbReference type="AlphaFoldDB" id="A0A1H6FIF8"/>
<evidence type="ECO:0000259" key="1">
    <source>
        <dbReference type="Pfam" id="PF09820"/>
    </source>
</evidence>
<dbReference type="EMBL" id="FMSV02000557">
    <property type="protein sequence ID" value="SEH08906.1"/>
    <property type="molecule type" value="Genomic_DNA"/>
</dbReference>
<name>A0A1H6FIF8_9GAMM</name>
<accession>A0A1H6FIF8</accession>
<dbReference type="Pfam" id="PF08011">
    <property type="entry name" value="PDDEXK_9"/>
    <property type="match status" value="1"/>
</dbReference>
<dbReference type="PANTHER" id="PTHR34825:SF1">
    <property type="entry name" value="AAA-ATPASE-LIKE DOMAIN-CONTAINING PROTEIN"/>
    <property type="match status" value="1"/>
</dbReference>
<evidence type="ECO:0000313" key="3">
    <source>
        <dbReference type="Proteomes" id="UP000236724"/>
    </source>
</evidence>
<dbReference type="Pfam" id="PF09820">
    <property type="entry name" value="AAA-ATPase_like"/>
    <property type="match status" value="1"/>
</dbReference>
<dbReference type="RefSeq" id="WP_103922416.1">
    <property type="nucleotide sequence ID" value="NZ_FMSV02000557.1"/>
</dbReference>
<dbReference type="Proteomes" id="UP000236724">
    <property type="component" value="Unassembled WGS sequence"/>
</dbReference>
<protein>
    <submittedName>
        <fullName evidence="2">Putative AAA-ATPase</fullName>
    </submittedName>
</protein>
<dbReference type="OrthoDB" id="7060064at2"/>
<dbReference type="PANTHER" id="PTHR34825">
    <property type="entry name" value="CONSERVED PROTEIN, WITH A WEAK D-GALACTARATE DEHYDRATASE/ALTRONATE HYDROLASE DOMAIN"/>
    <property type="match status" value="1"/>
</dbReference>
<organism evidence="2 3">
    <name type="scientific">Candidatus Venteria ishoeyi</name>
    <dbReference type="NCBI Taxonomy" id="1899563"/>
    <lineage>
        <taxon>Bacteria</taxon>
        <taxon>Pseudomonadati</taxon>
        <taxon>Pseudomonadota</taxon>
        <taxon>Gammaproteobacteria</taxon>
        <taxon>Thiotrichales</taxon>
        <taxon>Thiotrichaceae</taxon>
        <taxon>Venteria</taxon>
    </lineage>
</organism>
<feature type="domain" description="AAA-ATPase-like" evidence="1">
    <location>
        <begin position="5"/>
        <end position="205"/>
    </location>
</feature>
<sequence length="525" mass="61219">MKKLPLGIQTFAKIRDTEENYVYVDKTKLALELINNSGYYFLSRPRRFGKSLFLDTLKAIFEGRKELFSGLYIEDKWDWSRQYPVIKLSFGAGLVRSQKDLDNSLLWLIDENQERLGLQCKYYKEDIKNCFLDLIKQAYQKYQQQVVILVDEYDKPILDNITDTDFATQMRDGLKHIYSVIKDSDPYIKFVLLTGVSKFSKVSLFSGLNNLKDISLVKDYATICGYTHADVLQSFHAHLLNADVNLEQLRNWYNGYHFLGEGVYNPYDILLFFDNHGEYRNYWIDTGNPSFLIEILRKKVFFIPDLDNLSISEADLGSFDVDDIKIETLLFQAGYLTIKEVKTIFNQRVYQLSYPNLEVRSALNDIIFKYLLSDHSIAKLPLFNAILERDMEQFENAVYELFASIPYNNYVNNDIQNYEGYYASVMYSYLAGLGIQFIAEDVTHKGRIDITIATPDMSQVYVIEFKVIDKEKHKGNAITQIKQQKYYEKYQATAKLLYIVGIEFCKMDKNICGFEWEQVVTDNSA</sequence>
<keyword evidence="3" id="KW-1185">Reference proteome</keyword>